<protein>
    <submittedName>
        <fullName evidence="1">Uncharacterized protein</fullName>
    </submittedName>
</protein>
<name>A0A6J4M2E4_9BACT</name>
<sequence length="191" mass="20806">MAGRAAPSPLHAARSTLALMTLSDLAEQLRAFAEARVTRDELQAQLAPVLAADPLDVAESDSTPWDHAHHDARLFWRLVYLFETEEAAEEDELRRLAGRVVDCLARTGSAAVTFELLPLIADQERFCAIAAKHVRGVISRTGFLSVVAESGYPGYLKLWLQHAGPPALERLCERLGSADYATAAASMERAP</sequence>
<accession>A0A6J4M2E4</accession>
<dbReference type="AlphaFoldDB" id="A0A6J4M2E4"/>
<organism evidence="1">
    <name type="scientific">uncultured Gemmatimonadaceae bacterium</name>
    <dbReference type="NCBI Taxonomy" id="246130"/>
    <lineage>
        <taxon>Bacteria</taxon>
        <taxon>Pseudomonadati</taxon>
        <taxon>Gemmatimonadota</taxon>
        <taxon>Gemmatimonadia</taxon>
        <taxon>Gemmatimonadales</taxon>
        <taxon>Gemmatimonadaceae</taxon>
        <taxon>environmental samples</taxon>
    </lineage>
</organism>
<dbReference type="EMBL" id="CADCTX010000765">
    <property type="protein sequence ID" value="CAA9347973.1"/>
    <property type="molecule type" value="Genomic_DNA"/>
</dbReference>
<gene>
    <name evidence="1" type="ORF">AVDCRST_MAG40-2740</name>
</gene>
<evidence type="ECO:0000313" key="1">
    <source>
        <dbReference type="EMBL" id="CAA9347973.1"/>
    </source>
</evidence>
<reference evidence="1" key="1">
    <citation type="submission" date="2020-02" db="EMBL/GenBank/DDBJ databases">
        <authorList>
            <person name="Meier V. D."/>
        </authorList>
    </citation>
    <scope>NUCLEOTIDE SEQUENCE</scope>
    <source>
        <strain evidence="1">AVDCRST_MAG40</strain>
    </source>
</reference>
<proteinExistence type="predicted"/>